<dbReference type="InterPro" id="IPR001279">
    <property type="entry name" value="Metallo-B-lactamas"/>
</dbReference>
<feature type="compositionally biased region" description="Low complexity" evidence="1">
    <location>
        <begin position="219"/>
        <end position="229"/>
    </location>
</feature>
<sequence length="470" mass="53012">MAGRVSQMAKPSRPTTSFSTKRINATTFVIREDDSFAEHPLIYAKVHPKAPVIVLSDTGSDEPSEEHKHDDYIHLRTHLEHCPIPDNNDQPLNPSGKLKYIIICTHCHYDHTLGVPQFLRGGTTEIVASAAGRDFIESDLEDHGEFGNIGRPTPFYQVTKWAQAFERLQYPFEHDWDVRGRNLPCADAMPNTFPGMAMSTQGSPPVSALPTRLRQAATQQSPPSSNPSQKRLGTQLQRHQPLDALHAATLLDNFDFDAFLNNTTPSYPPPLPAQIVKKTDLGITIIQTPGHTPDELAWYDHDEMHLYVGDSFYREGDEDEMPIIFPRYGNLIEWVFAMQKLAVFVRTENARAAAIVDDGHAEGKDETESSGDEEDDWVHVPASSTRRVKISCAHQTYSVDGAEILAELESFSFRVFKGDVPVVETKKWHDGEIYDLWREKGEKRTPMSIFCARRLMEDARRFFGHAESSE</sequence>
<name>A0AAN6H3V7_9PEZI</name>
<evidence type="ECO:0000313" key="4">
    <source>
        <dbReference type="Proteomes" id="UP001175353"/>
    </source>
</evidence>
<feature type="region of interest" description="Disordered" evidence="1">
    <location>
        <begin position="196"/>
        <end position="236"/>
    </location>
</feature>
<accession>A0AAN6H3V7</accession>
<dbReference type="SUPFAM" id="SSF56281">
    <property type="entry name" value="Metallo-hydrolase/oxidoreductase"/>
    <property type="match status" value="1"/>
</dbReference>
<protein>
    <recommendedName>
        <fullName evidence="2">Metallo-beta-lactamase domain-containing protein</fullName>
    </recommendedName>
</protein>
<dbReference type="EMBL" id="JAUJLE010000543">
    <property type="protein sequence ID" value="KAK0953618.1"/>
    <property type="molecule type" value="Genomic_DNA"/>
</dbReference>
<evidence type="ECO:0000313" key="3">
    <source>
        <dbReference type="EMBL" id="KAK0953618.1"/>
    </source>
</evidence>
<evidence type="ECO:0000256" key="1">
    <source>
        <dbReference type="SAM" id="MobiDB-lite"/>
    </source>
</evidence>
<dbReference type="InterPro" id="IPR036866">
    <property type="entry name" value="RibonucZ/Hydroxyglut_hydro"/>
</dbReference>
<comment type="caution">
    <text evidence="3">The sequence shown here is derived from an EMBL/GenBank/DDBJ whole genome shotgun (WGS) entry which is preliminary data.</text>
</comment>
<dbReference type="SMART" id="SM00849">
    <property type="entry name" value="Lactamase_B"/>
    <property type="match status" value="1"/>
</dbReference>
<feature type="compositionally biased region" description="Basic and acidic residues" evidence="1">
    <location>
        <begin position="357"/>
        <end position="367"/>
    </location>
</feature>
<reference evidence="3" key="1">
    <citation type="submission" date="2023-06" db="EMBL/GenBank/DDBJ databases">
        <title>Black Yeasts Isolated from many extreme environments.</title>
        <authorList>
            <person name="Coleine C."/>
            <person name="Stajich J.E."/>
            <person name="Selbmann L."/>
        </authorList>
    </citation>
    <scope>NUCLEOTIDE SEQUENCE</scope>
    <source>
        <strain evidence="3">CCFEE 5200</strain>
    </source>
</reference>
<dbReference type="CDD" id="cd06262">
    <property type="entry name" value="metallo-hydrolase-like_MBL-fold"/>
    <property type="match status" value="1"/>
</dbReference>
<dbReference type="PANTHER" id="PTHR42951">
    <property type="entry name" value="METALLO-BETA-LACTAMASE DOMAIN-CONTAINING"/>
    <property type="match status" value="1"/>
</dbReference>
<dbReference type="AlphaFoldDB" id="A0AAN6H3V7"/>
<dbReference type="Proteomes" id="UP001175353">
    <property type="component" value="Unassembled WGS sequence"/>
</dbReference>
<dbReference type="InterPro" id="IPR050855">
    <property type="entry name" value="NDM-1-like"/>
</dbReference>
<organism evidence="3 4">
    <name type="scientific">Friedmanniomyces endolithicus</name>
    <dbReference type="NCBI Taxonomy" id="329885"/>
    <lineage>
        <taxon>Eukaryota</taxon>
        <taxon>Fungi</taxon>
        <taxon>Dikarya</taxon>
        <taxon>Ascomycota</taxon>
        <taxon>Pezizomycotina</taxon>
        <taxon>Dothideomycetes</taxon>
        <taxon>Dothideomycetidae</taxon>
        <taxon>Mycosphaerellales</taxon>
        <taxon>Teratosphaeriaceae</taxon>
        <taxon>Friedmanniomyces</taxon>
    </lineage>
</organism>
<dbReference type="Gene3D" id="3.60.15.10">
    <property type="entry name" value="Ribonuclease Z/Hydroxyacylglutathione hydrolase-like"/>
    <property type="match status" value="2"/>
</dbReference>
<keyword evidence="4" id="KW-1185">Reference proteome</keyword>
<feature type="region of interest" description="Disordered" evidence="1">
    <location>
        <begin position="356"/>
        <end position="376"/>
    </location>
</feature>
<proteinExistence type="predicted"/>
<dbReference type="PANTHER" id="PTHR42951:SF4">
    <property type="entry name" value="ACYL-COENZYME A THIOESTERASE MBLAC2"/>
    <property type="match status" value="1"/>
</dbReference>
<evidence type="ECO:0000259" key="2">
    <source>
        <dbReference type="SMART" id="SM00849"/>
    </source>
</evidence>
<gene>
    <name evidence="3" type="ORF">LTR91_023754</name>
</gene>
<feature type="domain" description="Metallo-beta-lactamase" evidence="2">
    <location>
        <begin position="24"/>
        <end position="360"/>
    </location>
</feature>